<organism evidence="14 15">
    <name type="scientific">Microtetraspora glauca</name>
    <dbReference type="NCBI Taxonomy" id="1996"/>
    <lineage>
        <taxon>Bacteria</taxon>
        <taxon>Bacillati</taxon>
        <taxon>Actinomycetota</taxon>
        <taxon>Actinomycetes</taxon>
        <taxon>Streptosporangiales</taxon>
        <taxon>Streptosporangiaceae</taxon>
        <taxon>Microtetraspora</taxon>
    </lineage>
</organism>
<evidence type="ECO:0000256" key="11">
    <source>
        <dbReference type="SAM" id="SignalP"/>
    </source>
</evidence>
<evidence type="ECO:0000259" key="13">
    <source>
        <dbReference type="Pfam" id="PF07732"/>
    </source>
</evidence>
<dbReference type="EMBL" id="JBFALK010000040">
    <property type="protein sequence ID" value="MEV0975003.1"/>
    <property type="molecule type" value="Genomic_DNA"/>
</dbReference>
<evidence type="ECO:0000256" key="1">
    <source>
        <dbReference type="ARBA" id="ARBA00010609"/>
    </source>
</evidence>
<comment type="similarity">
    <text evidence="1">Belongs to the multicopper oxidase family.</text>
</comment>
<dbReference type="PROSITE" id="PS00079">
    <property type="entry name" value="MULTICOPPER_OXIDASE1"/>
    <property type="match status" value="1"/>
</dbReference>
<dbReference type="EC" id="1.16.3.4" evidence="5"/>
<evidence type="ECO:0000256" key="6">
    <source>
        <dbReference type="ARBA" id="ARBA00041027"/>
    </source>
</evidence>
<keyword evidence="11" id="KW-0732">Signal</keyword>
<dbReference type="Pfam" id="PF07732">
    <property type="entry name" value="Cu-oxidase_3"/>
    <property type="match status" value="2"/>
</dbReference>
<evidence type="ECO:0000313" key="15">
    <source>
        <dbReference type="Proteomes" id="UP001551675"/>
    </source>
</evidence>
<comment type="catalytic activity">
    <reaction evidence="9">
        <text>4 Cu(+) + O2 + 4 H(+) = 4 Cu(2+) + 2 H2O</text>
        <dbReference type="Rhea" id="RHEA:30083"/>
        <dbReference type="ChEBI" id="CHEBI:15377"/>
        <dbReference type="ChEBI" id="CHEBI:15378"/>
        <dbReference type="ChEBI" id="CHEBI:15379"/>
        <dbReference type="ChEBI" id="CHEBI:29036"/>
        <dbReference type="ChEBI" id="CHEBI:49552"/>
        <dbReference type="EC" id="1.16.3.4"/>
    </reaction>
    <physiologicalReaction direction="left-to-right" evidence="9">
        <dbReference type="Rhea" id="RHEA:30084"/>
    </physiologicalReaction>
</comment>
<dbReference type="Pfam" id="PF07731">
    <property type="entry name" value="Cu-oxidase_2"/>
    <property type="match status" value="1"/>
</dbReference>
<sequence length="683" mass="74314">MRTSRRGFLGVAAALAAVATGTGTGTGSAEATTWRGRAWGRGDGDDPHAGAGQVGSGHTGGDLPGADHGHDLAHGDPMHGDRGGLGRSGLDRPSTATLTPFMDALRVPPVIRPRGPRLTVEMRSVDRRLHSQLPPTRLWTYGGHFPGPTIEVRRGQRLEVAWKNVIGDERVPVTAVEVFAPVGIQPNPYVVPGRSGGTPRADVAAIPPWLVVHLHGAVTGAGQDGWSENGQFPGETQIVEYLNDQPAATLWYHDHSMHISTWTLFAGLIGMYLIRDEEEDLLGLPDGDREIPLVITDRNFEVDADGRLTGGLLHKVTYAEAGPPKITAGFRGPYTLVNGMVWPYLDVEPGWYRFRLLNACNTRTYHMMIIDEETGRPVPGTIRQIGTDAGLLPAPVTVDSPLILSPGERADILVDFTGCGGRRLRLVNVLDDNPPAPPISRESTPGTPTPGLPYPEMMQFRVASQGGSDLFVPPPVLSPTFTRTTYDSLPADRNHRVVLTKVLGGRHAEMWEMEEVDAASVTIPSDGVVQLRGADGGVRTFRRISRNPDDTVNFYGELGKCEHWTFINAATALHPMHIHLMRFQILSREEYDVSGFDMKLCGTTRPLAFKRTGVVQEGERGWKDVVRLGDAEVVEIAGRFEGGTGRYAYHCHLLEHQDTGMMRPLIVFPPGVGALRLAHQHTA</sequence>
<protein>
    <recommendedName>
        <fullName evidence="6">Multicopper oxidase CueO</fullName>
        <ecNumber evidence="5">1.16.3.4</ecNumber>
    </recommendedName>
    <alternativeName>
        <fullName evidence="7">Copper efflux oxidase</fullName>
    </alternativeName>
    <alternativeName>
        <fullName evidence="8">Cuprous oxidase</fullName>
    </alternativeName>
</protein>
<evidence type="ECO:0000256" key="5">
    <source>
        <dbReference type="ARBA" id="ARBA00038978"/>
    </source>
</evidence>
<feature type="domain" description="Plastocyanin-like" evidence="13">
    <location>
        <begin position="135"/>
        <end position="170"/>
    </location>
</feature>
<evidence type="ECO:0000256" key="4">
    <source>
        <dbReference type="ARBA" id="ARBA00023002"/>
    </source>
</evidence>
<dbReference type="InterPro" id="IPR011707">
    <property type="entry name" value="Cu-oxidase-like_N"/>
</dbReference>
<gene>
    <name evidence="14" type="ORF">AB0I59_40980</name>
</gene>
<evidence type="ECO:0000259" key="12">
    <source>
        <dbReference type="Pfam" id="PF07731"/>
    </source>
</evidence>
<dbReference type="PROSITE" id="PS00080">
    <property type="entry name" value="MULTICOPPER_OXIDASE2"/>
    <property type="match status" value="1"/>
</dbReference>
<dbReference type="PANTHER" id="PTHR48267">
    <property type="entry name" value="CUPREDOXIN SUPERFAMILY PROTEIN"/>
    <property type="match status" value="1"/>
</dbReference>
<evidence type="ECO:0000256" key="10">
    <source>
        <dbReference type="SAM" id="MobiDB-lite"/>
    </source>
</evidence>
<evidence type="ECO:0000313" key="14">
    <source>
        <dbReference type="EMBL" id="MEV0975003.1"/>
    </source>
</evidence>
<accession>A0ABV3GTN9</accession>
<dbReference type="InterPro" id="IPR033138">
    <property type="entry name" value="Cu_oxidase_CS"/>
</dbReference>
<evidence type="ECO:0000256" key="9">
    <source>
        <dbReference type="ARBA" id="ARBA00048092"/>
    </source>
</evidence>
<evidence type="ECO:0000256" key="3">
    <source>
        <dbReference type="ARBA" id="ARBA00022723"/>
    </source>
</evidence>
<evidence type="ECO:0000256" key="2">
    <source>
        <dbReference type="ARBA" id="ARBA00011245"/>
    </source>
</evidence>
<dbReference type="Proteomes" id="UP001551675">
    <property type="component" value="Unassembled WGS sequence"/>
</dbReference>
<dbReference type="PANTHER" id="PTHR48267:SF1">
    <property type="entry name" value="BILIRUBIN OXIDASE"/>
    <property type="match status" value="1"/>
</dbReference>
<dbReference type="SUPFAM" id="SSF49503">
    <property type="entry name" value="Cupredoxins"/>
    <property type="match status" value="3"/>
</dbReference>
<comment type="subunit">
    <text evidence="2">Monomer.</text>
</comment>
<feature type="signal peptide" evidence="11">
    <location>
        <begin position="1"/>
        <end position="19"/>
    </location>
</feature>
<comment type="caution">
    <text evidence="14">The sequence shown here is derived from an EMBL/GenBank/DDBJ whole genome shotgun (WGS) entry which is preliminary data.</text>
</comment>
<proteinExistence type="inferred from homology"/>
<keyword evidence="3" id="KW-0479">Metal-binding</keyword>
<dbReference type="InterPro" id="IPR008972">
    <property type="entry name" value="Cupredoxin"/>
</dbReference>
<keyword evidence="15" id="KW-1185">Reference proteome</keyword>
<dbReference type="PROSITE" id="PS51318">
    <property type="entry name" value="TAT"/>
    <property type="match status" value="1"/>
</dbReference>
<feature type="compositionally biased region" description="Basic and acidic residues" evidence="10">
    <location>
        <begin position="65"/>
        <end position="84"/>
    </location>
</feature>
<evidence type="ECO:0000256" key="7">
    <source>
        <dbReference type="ARBA" id="ARBA00042896"/>
    </source>
</evidence>
<dbReference type="RefSeq" id="WP_358142243.1">
    <property type="nucleotide sequence ID" value="NZ_JBFALK010000040.1"/>
</dbReference>
<evidence type="ECO:0000256" key="8">
    <source>
        <dbReference type="ARBA" id="ARBA00043090"/>
    </source>
</evidence>
<feature type="region of interest" description="Disordered" evidence="10">
    <location>
        <begin position="22"/>
        <end position="97"/>
    </location>
</feature>
<keyword evidence="4" id="KW-0560">Oxidoreductase</keyword>
<name>A0ABV3GTN9_MICGL</name>
<feature type="compositionally biased region" description="Low complexity" evidence="10">
    <location>
        <begin position="22"/>
        <end position="37"/>
    </location>
</feature>
<dbReference type="InterPro" id="IPR011706">
    <property type="entry name" value="Cu-oxidase_C"/>
</dbReference>
<reference evidence="14 15" key="1">
    <citation type="submission" date="2024-06" db="EMBL/GenBank/DDBJ databases">
        <title>The Natural Products Discovery Center: Release of the First 8490 Sequenced Strains for Exploring Actinobacteria Biosynthetic Diversity.</title>
        <authorList>
            <person name="Kalkreuter E."/>
            <person name="Kautsar S.A."/>
            <person name="Yang D."/>
            <person name="Bader C.D."/>
            <person name="Teijaro C.N."/>
            <person name="Fluegel L."/>
            <person name="Davis C.M."/>
            <person name="Simpson J.R."/>
            <person name="Lauterbach L."/>
            <person name="Steele A.D."/>
            <person name="Gui C."/>
            <person name="Meng S."/>
            <person name="Li G."/>
            <person name="Viehrig K."/>
            <person name="Ye F."/>
            <person name="Su P."/>
            <person name="Kiefer A.F."/>
            <person name="Nichols A."/>
            <person name="Cepeda A.J."/>
            <person name="Yan W."/>
            <person name="Fan B."/>
            <person name="Jiang Y."/>
            <person name="Adhikari A."/>
            <person name="Zheng C.-J."/>
            <person name="Schuster L."/>
            <person name="Cowan T.M."/>
            <person name="Smanski M.J."/>
            <person name="Chevrette M.G."/>
            <person name="De Carvalho L.P.S."/>
            <person name="Shen B."/>
        </authorList>
    </citation>
    <scope>NUCLEOTIDE SEQUENCE [LARGE SCALE GENOMIC DNA]</scope>
    <source>
        <strain evidence="14 15">NPDC050100</strain>
    </source>
</reference>
<dbReference type="InterPro" id="IPR006311">
    <property type="entry name" value="TAT_signal"/>
</dbReference>
<dbReference type="InterPro" id="IPR045087">
    <property type="entry name" value="Cu-oxidase_fam"/>
</dbReference>
<dbReference type="CDD" id="cd13844">
    <property type="entry name" value="CuRO_1_BOD_CotA_like"/>
    <property type="match status" value="1"/>
</dbReference>
<feature type="domain" description="Plastocyanin-like" evidence="12">
    <location>
        <begin position="549"/>
        <end position="668"/>
    </location>
</feature>
<feature type="domain" description="Plastocyanin-like" evidence="13">
    <location>
        <begin position="211"/>
        <end position="278"/>
    </location>
</feature>
<feature type="chain" id="PRO_5046357590" description="Multicopper oxidase CueO" evidence="11">
    <location>
        <begin position="20"/>
        <end position="683"/>
    </location>
</feature>
<feature type="compositionally biased region" description="Gly residues" evidence="10">
    <location>
        <begin position="52"/>
        <end position="63"/>
    </location>
</feature>
<dbReference type="Gene3D" id="2.60.40.420">
    <property type="entry name" value="Cupredoxins - blue copper proteins"/>
    <property type="match status" value="3"/>
</dbReference>
<dbReference type="InterPro" id="IPR002355">
    <property type="entry name" value="Cu_oxidase_Cu_BS"/>
</dbReference>